<keyword evidence="1 5" id="KW-0846">Cobalamin</keyword>
<comment type="pathway">
    <text evidence="5">Amine and polyamine degradation; ethanolamine degradation.</text>
</comment>
<dbReference type="UniPathway" id="UPA00560"/>
<keyword evidence="4 5" id="KW-1283">Bacterial microcompartment</keyword>
<comment type="cofactor">
    <cofactor evidence="5">
        <name>adenosylcob(III)alamin</name>
        <dbReference type="ChEBI" id="CHEBI:18408"/>
    </cofactor>
    <text evidence="5">Binds between the large and small subunits.</text>
</comment>
<evidence type="ECO:0000256" key="1">
    <source>
        <dbReference type="ARBA" id="ARBA00022628"/>
    </source>
</evidence>
<evidence type="ECO:0000256" key="6">
    <source>
        <dbReference type="SAM" id="MobiDB-lite"/>
    </source>
</evidence>
<dbReference type="Pfam" id="PF05985">
    <property type="entry name" value="EutC"/>
    <property type="match status" value="1"/>
</dbReference>
<dbReference type="PANTHER" id="PTHR39330:SF1">
    <property type="entry name" value="ETHANOLAMINE AMMONIA-LYASE SMALL SUBUNIT"/>
    <property type="match status" value="1"/>
</dbReference>
<dbReference type="NCBIfam" id="NF003971">
    <property type="entry name" value="PRK05465.1"/>
    <property type="match status" value="1"/>
</dbReference>
<comment type="similarity">
    <text evidence="5">Belongs to the EutC family.</text>
</comment>
<evidence type="ECO:0000256" key="4">
    <source>
        <dbReference type="ARBA" id="ARBA00024446"/>
    </source>
</evidence>
<dbReference type="Proteomes" id="UP000317646">
    <property type="component" value="Unassembled WGS sequence"/>
</dbReference>
<sequence>MINPDSPASLPAPAATGGPAPDPWAGLQAFTAARIALGRTGTSEPLRAALAFRLAHAHARDAVYSALDTDRLRAALGALGRPVLAVRSQAGSRPEYLQRPDRGRQLAPEAHAALAGQGPCDVAVVLADGLSATAVNAHAAPLLALLLPQLHAAGLHVGPLVLAEQARVALGDETGQRLGARLVLVLIGERPGLSAPDSLGAYLTHAPRPGLTDAARNCVSNIRPAGLGYAAAADTLFFLLREALRRGLSGVALKDESGRLGA</sequence>
<comment type="catalytic activity">
    <reaction evidence="5">
        <text>ethanolamine = acetaldehyde + NH4(+)</text>
        <dbReference type="Rhea" id="RHEA:15313"/>
        <dbReference type="ChEBI" id="CHEBI:15343"/>
        <dbReference type="ChEBI" id="CHEBI:28938"/>
        <dbReference type="ChEBI" id="CHEBI:57603"/>
        <dbReference type="EC" id="4.3.1.7"/>
    </reaction>
</comment>
<comment type="subcellular location">
    <subcellularLocation>
        <location evidence="5">Bacterial microcompartment</location>
    </subcellularLocation>
</comment>
<feature type="binding site" evidence="5">
    <location>
        <position position="168"/>
    </location>
    <ligand>
        <name>adenosylcob(III)alamin</name>
        <dbReference type="ChEBI" id="CHEBI:18408"/>
    </ligand>
</feature>
<gene>
    <name evidence="5" type="primary">eutC</name>
    <name evidence="7" type="ORF">EAH73_12220</name>
</gene>
<dbReference type="GO" id="GO:0031419">
    <property type="term" value="F:cobalamin binding"/>
    <property type="evidence" value="ECO:0007669"/>
    <property type="project" value="UniProtKB-UniRule"/>
</dbReference>
<keyword evidence="3 5" id="KW-0170">Cobalt</keyword>
<keyword evidence="2 5" id="KW-0456">Lyase</keyword>
<dbReference type="AlphaFoldDB" id="A0A502GUS4"/>
<dbReference type="GO" id="GO:0008851">
    <property type="term" value="F:ethanolamine ammonia-lyase activity"/>
    <property type="evidence" value="ECO:0007669"/>
    <property type="project" value="UniProtKB-UniRule"/>
</dbReference>
<dbReference type="EMBL" id="RCYZ01000004">
    <property type="protein sequence ID" value="TPG66127.1"/>
    <property type="molecule type" value="Genomic_DNA"/>
</dbReference>
<dbReference type="GO" id="GO:0006520">
    <property type="term" value="P:amino acid metabolic process"/>
    <property type="evidence" value="ECO:0007669"/>
    <property type="project" value="InterPro"/>
</dbReference>
<evidence type="ECO:0000256" key="3">
    <source>
        <dbReference type="ARBA" id="ARBA00023285"/>
    </source>
</evidence>
<evidence type="ECO:0000256" key="2">
    <source>
        <dbReference type="ARBA" id="ARBA00023239"/>
    </source>
</evidence>
<feature type="region of interest" description="Disordered" evidence="6">
    <location>
        <begin position="1"/>
        <end position="23"/>
    </location>
</feature>
<dbReference type="PIRSF" id="PIRSF018982">
    <property type="entry name" value="EutC"/>
    <property type="match status" value="1"/>
</dbReference>
<dbReference type="EC" id="4.3.1.7" evidence="5"/>
<dbReference type="OrthoDB" id="114248at2"/>
<dbReference type="GO" id="GO:0009350">
    <property type="term" value="C:ethanolamine ammonia-lyase complex"/>
    <property type="evidence" value="ECO:0007669"/>
    <property type="project" value="UniProtKB-UniRule"/>
</dbReference>
<dbReference type="RefSeq" id="WP_140466906.1">
    <property type="nucleotide sequence ID" value="NZ_RCYZ01000004.1"/>
</dbReference>
<reference evidence="7 8" key="1">
    <citation type="journal article" date="2019" name="Environ. Microbiol.">
        <title>Species interactions and distinct microbial communities in high Arctic permafrost affected cryosols are associated with the CH4 and CO2 gas fluxes.</title>
        <authorList>
            <person name="Altshuler I."/>
            <person name="Hamel J."/>
            <person name="Turney S."/>
            <person name="Magnuson E."/>
            <person name="Levesque R."/>
            <person name="Greer C."/>
            <person name="Whyte L.G."/>
        </authorList>
    </citation>
    <scope>NUCLEOTIDE SEQUENCE [LARGE SCALE GENOMIC DNA]</scope>
    <source>
        <strain evidence="7 8">S9.2P</strain>
    </source>
</reference>
<dbReference type="InterPro" id="IPR009246">
    <property type="entry name" value="EutC"/>
</dbReference>
<keyword evidence="8" id="KW-1185">Reference proteome</keyword>
<dbReference type="GO" id="GO:0046336">
    <property type="term" value="P:ethanolamine catabolic process"/>
    <property type="evidence" value="ECO:0007669"/>
    <property type="project" value="UniProtKB-UniRule"/>
</dbReference>
<comment type="subunit">
    <text evidence="5">The basic unit is a heterodimer which dimerizes to form tetramers. The heterotetramers trimerize; 6 large subunits form a core ring with 6 small subunits projecting outwards.</text>
</comment>
<comment type="caution">
    <text evidence="7">The sequence shown here is derived from an EMBL/GenBank/DDBJ whole genome shotgun (WGS) entry which is preliminary data.</text>
</comment>
<feature type="binding site" evidence="5">
    <location>
        <position position="218"/>
    </location>
    <ligand>
        <name>adenosylcob(III)alamin</name>
        <dbReference type="ChEBI" id="CHEBI:18408"/>
    </ligand>
</feature>
<dbReference type="InterPro" id="IPR042255">
    <property type="entry name" value="EutC_N"/>
</dbReference>
<evidence type="ECO:0000256" key="5">
    <source>
        <dbReference type="HAMAP-Rule" id="MF_00601"/>
    </source>
</evidence>
<dbReference type="Gene3D" id="3.40.50.11240">
    <property type="entry name" value="Ethanolamine ammonia-lyase light chain (EutC)"/>
    <property type="match status" value="1"/>
</dbReference>
<dbReference type="Gene3D" id="1.10.30.40">
    <property type="entry name" value="Ethanolamine ammonia-lyase light chain (EutC), N-terminal domain"/>
    <property type="match status" value="1"/>
</dbReference>
<name>A0A502GUS4_9BACT</name>
<evidence type="ECO:0000313" key="8">
    <source>
        <dbReference type="Proteomes" id="UP000317646"/>
    </source>
</evidence>
<dbReference type="HAMAP" id="MF_00601">
    <property type="entry name" value="EutC"/>
    <property type="match status" value="1"/>
</dbReference>
<comment type="function">
    <text evidence="5">Catalyzes the deamination of various vicinal amino-alcohols to oxo compounds. Allows this organism to utilize ethanolamine as the sole source of nitrogen and carbon in the presence of external vitamin B12.</text>
</comment>
<feature type="binding site" evidence="5">
    <location>
        <position position="189"/>
    </location>
    <ligand>
        <name>adenosylcob(III)alamin</name>
        <dbReference type="ChEBI" id="CHEBI:18408"/>
    </ligand>
</feature>
<dbReference type="InterPro" id="IPR042251">
    <property type="entry name" value="EutC_C"/>
</dbReference>
<dbReference type="GO" id="GO:0031471">
    <property type="term" value="C:ethanolamine degradation polyhedral organelle"/>
    <property type="evidence" value="ECO:0007669"/>
    <property type="project" value="UniProtKB-UniRule"/>
</dbReference>
<evidence type="ECO:0000313" key="7">
    <source>
        <dbReference type="EMBL" id="TPG66127.1"/>
    </source>
</evidence>
<organism evidence="7 8">
    <name type="scientific">Hymenobacter nivis</name>
    <dbReference type="NCBI Taxonomy" id="1850093"/>
    <lineage>
        <taxon>Bacteria</taxon>
        <taxon>Pseudomonadati</taxon>
        <taxon>Bacteroidota</taxon>
        <taxon>Cytophagia</taxon>
        <taxon>Cytophagales</taxon>
        <taxon>Hymenobacteraceae</taxon>
        <taxon>Hymenobacter</taxon>
    </lineage>
</organism>
<protein>
    <recommendedName>
        <fullName evidence="5">Ethanolamine ammonia-lyase small subunit</fullName>
        <shortName evidence="5">EAL small subunit</shortName>
        <ecNumber evidence="5">4.3.1.7</ecNumber>
    </recommendedName>
</protein>
<dbReference type="PANTHER" id="PTHR39330">
    <property type="entry name" value="ETHANOLAMINE AMMONIA-LYASE LIGHT CHAIN"/>
    <property type="match status" value="1"/>
</dbReference>
<accession>A0A502GUS4</accession>
<proteinExistence type="inferred from homology"/>